<dbReference type="EMBL" id="ATCN01000034">
    <property type="protein sequence ID" value="EPR80026.1"/>
    <property type="molecule type" value="Genomic_DNA"/>
</dbReference>
<gene>
    <name evidence="2" type="ORF">SLOPH_968</name>
</gene>
<reference evidence="3" key="1">
    <citation type="journal article" date="2013" name="PLoS Genet.">
        <title>The genome of Spraguea lophii and the basis of host-microsporidian interactions.</title>
        <authorList>
            <person name="Campbell S.E."/>
            <person name="Williams T.A."/>
            <person name="Yousuf A."/>
            <person name="Soanes D.M."/>
            <person name="Paszkiewicz K.H."/>
            <person name="Williams B.A.P."/>
        </authorList>
    </citation>
    <scope>NUCLEOTIDE SEQUENCE [LARGE SCALE GENOMIC DNA]</scope>
    <source>
        <strain evidence="3">42_110</strain>
    </source>
</reference>
<proteinExistence type="predicted"/>
<dbReference type="InterPro" id="IPR038765">
    <property type="entry name" value="Papain-like_cys_pep_sf"/>
</dbReference>
<protein>
    <submittedName>
        <fullName evidence="2">Uncharacterized protein</fullName>
    </submittedName>
</protein>
<dbReference type="HOGENOM" id="CLU_918819_0_0_1"/>
<feature type="transmembrane region" description="Helical" evidence="1">
    <location>
        <begin position="7"/>
        <end position="24"/>
    </location>
</feature>
<accession>S7WAT2</accession>
<dbReference type="AlphaFoldDB" id="S7WAT2"/>
<evidence type="ECO:0000256" key="1">
    <source>
        <dbReference type="SAM" id="Phobius"/>
    </source>
</evidence>
<dbReference type="SUPFAM" id="SSF54001">
    <property type="entry name" value="Cysteine proteinases"/>
    <property type="match status" value="1"/>
</dbReference>
<dbReference type="VEuPathDB" id="MicrosporidiaDB:SLOPH_968"/>
<keyword evidence="3" id="KW-1185">Reference proteome</keyword>
<dbReference type="InParanoid" id="S7WAT2"/>
<dbReference type="OrthoDB" id="289038at2759"/>
<evidence type="ECO:0000313" key="3">
    <source>
        <dbReference type="Proteomes" id="UP000014978"/>
    </source>
</evidence>
<keyword evidence="1" id="KW-1133">Transmembrane helix</keyword>
<name>S7WAT2_SPRLO</name>
<keyword evidence="1" id="KW-0812">Transmembrane</keyword>
<sequence length="304" mass="35419">MNKNIKILSILVIALITVITILGICHKCFKPEFIDPITDFGYKLCPLYNTKGVCYFNTGMQFLYSGFIGQFFIENNFNLGSIENELKRILMKMRDSNGKCIDLQDDYEQLFNVMKEDPRKVERGGDMTYLLEYIFSKIHTSRLESGDFNDKFDVYFRGIFDFYYYKEKIKEEGEFRKNVGFAGINPYLSLREINVKRILLEYHNKYKGVLPKIIPFSVHGNSRTSVQDFEQHVPFIVGIPGSTYILRSIGVRCGIENGRPHIFALVRAGKFWFKLNDSNPIKRIALKAVFKEIRSIAVLYYEMI</sequence>
<evidence type="ECO:0000313" key="2">
    <source>
        <dbReference type="EMBL" id="EPR80026.1"/>
    </source>
</evidence>
<comment type="caution">
    <text evidence="2">The sequence shown here is derived from an EMBL/GenBank/DDBJ whole genome shotgun (WGS) entry which is preliminary data.</text>
</comment>
<dbReference type="Proteomes" id="UP000014978">
    <property type="component" value="Unassembled WGS sequence"/>
</dbReference>
<organism evidence="2 3">
    <name type="scientific">Spraguea lophii (strain 42_110)</name>
    <name type="common">Microsporidian parasite</name>
    <dbReference type="NCBI Taxonomy" id="1358809"/>
    <lineage>
        <taxon>Eukaryota</taxon>
        <taxon>Fungi</taxon>
        <taxon>Fungi incertae sedis</taxon>
        <taxon>Microsporidia</taxon>
        <taxon>Spragueidae</taxon>
        <taxon>Spraguea</taxon>
    </lineage>
</organism>
<keyword evidence="1" id="KW-0472">Membrane</keyword>